<dbReference type="GO" id="GO:0005829">
    <property type="term" value="C:cytosol"/>
    <property type="evidence" value="ECO:0007669"/>
    <property type="project" value="TreeGrafter"/>
</dbReference>
<comment type="catalytic activity">
    <reaction evidence="8">
        <text>tRNA(Val) + L-valine + ATP = L-valyl-tRNA(Val) + AMP + diphosphate</text>
        <dbReference type="Rhea" id="RHEA:10704"/>
        <dbReference type="Rhea" id="RHEA-COMP:9672"/>
        <dbReference type="Rhea" id="RHEA-COMP:9708"/>
        <dbReference type="ChEBI" id="CHEBI:30616"/>
        <dbReference type="ChEBI" id="CHEBI:33019"/>
        <dbReference type="ChEBI" id="CHEBI:57762"/>
        <dbReference type="ChEBI" id="CHEBI:78442"/>
        <dbReference type="ChEBI" id="CHEBI:78537"/>
        <dbReference type="ChEBI" id="CHEBI:456215"/>
        <dbReference type="EC" id="6.1.1.9"/>
    </reaction>
</comment>
<reference evidence="11 12" key="1">
    <citation type="journal article" date="2016" name="Environ. Microbiol.">
        <title>Genomic resolution of a cold subsurface aquifer community provides metabolic insights for novel microbes adapted to high CO concentrations.</title>
        <authorList>
            <person name="Probst A.J."/>
            <person name="Castelle C.J."/>
            <person name="Singh A."/>
            <person name="Brown C.T."/>
            <person name="Anantharaman K."/>
            <person name="Sharon I."/>
            <person name="Hug L.A."/>
            <person name="Burstein D."/>
            <person name="Emerson J.B."/>
            <person name="Thomas B.C."/>
            <person name="Banfield J.F."/>
        </authorList>
    </citation>
    <scope>NUCLEOTIDE SEQUENCE [LARGE SCALE GENOMIC DNA]</scope>
    <source>
        <strain evidence="11">CG2_30_33_16</strain>
    </source>
</reference>
<dbReference type="EC" id="6.1.1.9" evidence="1"/>
<accession>A0A1J5HP68</accession>
<evidence type="ECO:0000259" key="10">
    <source>
        <dbReference type="Pfam" id="PF08264"/>
    </source>
</evidence>
<organism evidence="11 12">
    <name type="scientific">Candidatus Roizmanbacteria bacterium CG2_30_33_16</name>
    <dbReference type="NCBI Taxonomy" id="1805340"/>
    <lineage>
        <taxon>Bacteria</taxon>
        <taxon>Candidatus Roizmaniibacteriota</taxon>
    </lineage>
</organism>
<name>A0A1J5HP68_9BACT</name>
<dbReference type="AlphaFoldDB" id="A0A1J5HP68"/>
<evidence type="ECO:0000256" key="6">
    <source>
        <dbReference type="ARBA" id="ARBA00023146"/>
    </source>
</evidence>
<gene>
    <name evidence="11" type="ORF">AUK04_03290</name>
</gene>
<keyword evidence="3" id="KW-0547">Nucleotide-binding</keyword>
<dbReference type="InterPro" id="IPR009080">
    <property type="entry name" value="tRNAsynth_Ia_anticodon-bd"/>
</dbReference>
<dbReference type="Pfam" id="PF08264">
    <property type="entry name" value="Anticodon_1"/>
    <property type="match status" value="1"/>
</dbReference>
<dbReference type="Proteomes" id="UP000183758">
    <property type="component" value="Unassembled WGS sequence"/>
</dbReference>
<keyword evidence="2" id="KW-0436">Ligase</keyword>
<dbReference type="PANTHER" id="PTHR11946:SF93">
    <property type="entry name" value="VALINE--TRNA LIGASE, CHLOROPLASTIC_MITOCHONDRIAL 2"/>
    <property type="match status" value="1"/>
</dbReference>
<evidence type="ECO:0000256" key="8">
    <source>
        <dbReference type="ARBA" id="ARBA00047552"/>
    </source>
</evidence>
<dbReference type="SUPFAM" id="SSF47323">
    <property type="entry name" value="Anticodon-binding domain of a subclass of class I aminoacyl-tRNA synthetases"/>
    <property type="match status" value="1"/>
</dbReference>
<evidence type="ECO:0000256" key="1">
    <source>
        <dbReference type="ARBA" id="ARBA00013169"/>
    </source>
</evidence>
<proteinExistence type="predicted"/>
<dbReference type="InterPro" id="IPR013155">
    <property type="entry name" value="M/V/L/I-tRNA-synth_anticd-bd"/>
</dbReference>
<keyword evidence="9" id="KW-0175">Coiled coil</keyword>
<evidence type="ECO:0000256" key="2">
    <source>
        <dbReference type="ARBA" id="ARBA00022598"/>
    </source>
</evidence>
<dbReference type="Gene3D" id="1.10.730.10">
    <property type="entry name" value="Isoleucyl-tRNA Synthetase, Domain 1"/>
    <property type="match status" value="1"/>
</dbReference>
<evidence type="ECO:0000256" key="4">
    <source>
        <dbReference type="ARBA" id="ARBA00022840"/>
    </source>
</evidence>
<dbReference type="EMBL" id="MNZM01000080">
    <property type="protein sequence ID" value="OIP83586.1"/>
    <property type="molecule type" value="Genomic_DNA"/>
</dbReference>
<evidence type="ECO:0000256" key="5">
    <source>
        <dbReference type="ARBA" id="ARBA00022917"/>
    </source>
</evidence>
<evidence type="ECO:0000256" key="3">
    <source>
        <dbReference type="ARBA" id="ARBA00022741"/>
    </source>
</evidence>
<evidence type="ECO:0000313" key="12">
    <source>
        <dbReference type="Proteomes" id="UP000183758"/>
    </source>
</evidence>
<feature type="coiled-coil region" evidence="9">
    <location>
        <begin position="14"/>
        <end position="84"/>
    </location>
</feature>
<keyword evidence="5" id="KW-0648">Protein biosynthesis</keyword>
<feature type="domain" description="Methionyl/Valyl/Leucyl/Isoleucyl-tRNA synthetase anticodon-binding" evidence="10">
    <location>
        <begin position="24"/>
        <end position="124"/>
    </location>
</feature>
<evidence type="ECO:0000256" key="7">
    <source>
        <dbReference type="ARBA" id="ARBA00029936"/>
    </source>
</evidence>
<evidence type="ECO:0000313" key="11">
    <source>
        <dbReference type="EMBL" id="OIP83586.1"/>
    </source>
</evidence>
<keyword evidence="6" id="KW-0030">Aminoacyl-tRNA synthetase</keyword>
<keyword evidence="4" id="KW-0067">ATP-binding</keyword>
<dbReference type="PANTHER" id="PTHR11946">
    <property type="entry name" value="VALYL-TRNA SYNTHETASES"/>
    <property type="match status" value="1"/>
</dbReference>
<comment type="caution">
    <text evidence="11">The sequence shown here is derived from an EMBL/GenBank/DDBJ whole genome shotgun (WGS) entry which is preliminary data.</text>
</comment>
<dbReference type="GO" id="GO:0005524">
    <property type="term" value="F:ATP binding"/>
    <property type="evidence" value="ECO:0007669"/>
    <property type="project" value="UniProtKB-KW"/>
</dbReference>
<dbReference type="GO" id="GO:0006438">
    <property type="term" value="P:valyl-tRNA aminoacylation"/>
    <property type="evidence" value="ECO:0007669"/>
    <property type="project" value="InterPro"/>
</dbReference>
<sequence>MQSHSEKIKVKKNSEKIKKIINNLLKEYKEVEEKYQRAMEGYNFSRALGLVHRFLWHRFADYYIEKLKDAMRDGNIEVQSLLEEVYLGNLKLLHPFMPFVTDAVWQVFKGKGKSILSSKIKVQSSKLQFQVKS</sequence>
<dbReference type="InterPro" id="IPR002303">
    <property type="entry name" value="Valyl-tRNA_ligase"/>
</dbReference>
<protein>
    <recommendedName>
        <fullName evidence="1">valine--tRNA ligase</fullName>
        <ecNumber evidence="1">6.1.1.9</ecNumber>
    </recommendedName>
    <alternativeName>
        <fullName evidence="7">Valyl-tRNA synthetase</fullName>
    </alternativeName>
</protein>
<dbReference type="GO" id="GO:0004832">
    <property type="term" value="F:valine-tRNA ligase activity"/>
    <property type="evidence" value="ECO:0007669"/>
    <property type="project" value="UniProtKB-EC"/>
</dbReference>
<evidence type="ECO:0000256" key="9">
    <source>
        <dbReference type="SAM" id="Coils"/>
    </source>
</evidence>